<dbReference type="InterPro" id="IPR007627">
    <property type="entry name" value="RNA_pol_sigma70_r2"/>
</dbReference>
<dbReference type="GO" id="GO:0006352">
    <property type="term" value="P:DNA-templated transcription initiation"/>
    <property type="evidence" value="ECO:0007669"/>
    <property type="project" value="InterPro"/>
</dbReference>
<dbReference type="Pfam" id="PF04542">
    <property type="entry name" value="Sigma70_r2"/>
    <property type="match status" value="1"/>
</dbReference>
<reference evidence="8 9" key="1">
    <citation type="submission" date="2020-08" db="EMBL/GenBank/DDBJ databases">
        <title>Sequencing the genomes of 1000 actinobacteria strains.</title>
        <authorList>
            <person name="Klenk H.-P."/>
        </authorList>
    </citation>
    <scope>NUCLEOTIDE SEQUENCE [LARGE SCALE GENOMIC DNA]</scope>
    <source>
        <strain evidence="8 9">DSM 43582</strain>
    </source>
</reference>
<gene>
    <name evidence="8" type="ORF">BJY24_000050</name>
</gene>
<evidence type="ECO:0000259" key="6">
    <source>
        <dbReference type="Pfam" id="PF04542"/>
    </source>
</evidence>
<feature type="domain" description="RNA polymerase sigma-70 region 2" evidence="6">
    <location>
        <begin position="51"/>
        <end position="120"/>
    </location>
</feature>
<dbReference type="SUPFAM" id="SSF88659">
    <property type="entry name" value="Sigma3 and sigma4 domains of RNA polymerase sigma factors"/>
    <property type="match status" value="2"/>
</dbReference>
<name>A0A7W9P8K9_9NOCA</name>
<dbReference type="Proteomes" id="UP000540412">
    <property type="component" value="Unassembled WGS sequence"/>
</dbReference>
<evidence type="ECO:0000256" key="5">
    <source>
        <dbReference type="SAM" id="MobiDB-lite"/>
    </source>
</evidence>
<evidence type="ECO:0000256" key="2">
    <source>
        <dbReference type="ARBA" id="ARBA00023082"/>
    </source>
</evidence>
<dbReference type="CDD" id="cd06171">
    <property type="entry name" value="Sigma70_r4"/>
    <property type="match status" value="1"/>
</dbReference>
<keyword evidence="3" id="KW-0238">DNA-binding</keyword>
<dbReference type="GO" id="GO:0016987">
    <property type="term" value="F:sigma factor activity"/>
    <property type="evidence" value="ECO:0007669"/>
    <property type="project" value="UniProtKB-KW"/>
</dbReference>
<comment type="caution">
    <text evidence="8">The sequence shown here is derived from an EMBL/GenBank/DDBJ whole genome shotgun (WGS) entry which is preliminary data.</text>
</comment>
<feature type="region of interest" description="Disordered" evidence="5">
    <location>
        <begin position="1"/>
        <end position="25"/>
    </location>
</feature>
<dbReference type="InterPro" id="IPR000943">
    <property type="entry name" value="RNA_pol_sigma70"/>
</dbReference>
<evidence type="ECO:0000256" key="1">
    <source>
        <dbReference type="ARBA" id="ARBA00023015"/>
    </source>
</evidence>
<dbReference type="InterPro" id="IPR007630">
    <property type="entry name" value="RNA_pol_sigma70_r4"/>
</dbReference>
<keyword evidence="4" id="KW-0804">Transcription</keyword>
<dbReference type="PANTHER" id="PTHR30385:SF4">
    <property type="entry name" value="RNA POLYMERASE SIGMA-E FACTOR"/>
    <property type="match status" value="1"/>
</dbReference>
<evidence type="ECO:0000313" key="9">
    <source>
        <dbReference type="Proteomes" id="UP000540412"/>
    </source>
</evidence>
<keyword evidence="1" id="KW-0805">Transcription regulation</keyword>
<dbReference type="NCBIfam" id="TIGR02937">
    <property type="entry name" value="sigma70-ECF"/>
    <property type="match status" value="1"/>
</dbReference>
<dbReference type="InterPro" id="IPR013324">
    <property type="entry name" value="RNA_pol_sigma_r3/r4-like"/>
</dbReference>
<dbReference type="GO" id="GO:0003677">
    <property type="term" value="F:DNA binding"/>
    <property type="evidence" value="ECO:0007669"/>
    <property type="project" value="UniProtKB-KW"/>
</dbReference>
<dbReference type="InterPro" id="IPR013325">
    <property type="entry name" value="RNA_pol_sigma_r2"/>
</dbReference>
<dbReference type="RefSeq" id="WP_040749222.1">
    <property type="nucleotide sequence ID" value="NZ_JACHIT010000001.1"/>
</dbReference>
<sequence>MIRTSDPPTREVASRARRGHDPYDGIEPEFERLARLDPDDPRYRRLRDDIIVRCLPLADHIARRFSGRGMDYDDLLQVAREGLLGAVDRFDPHRGPTFVAFAVPTVMGTVRRYFRDQSWTLHVPRGTKEIQQRITAIIPDLAQRLNRMPGAHDLAEALDTDLEQIVQALVASDCYRAESLDTPADPGRSSATAGDLYGSDEPCYHLLEEAMTVQPLIDALPDPDRTILVERYFGDRTQADIGTEFGVSQMQVHRILTRTLRSLREQALAA</sequence>
<dbReference type="Pfam" id="PF04545">
    <property type="entry name" value="Sigma70_r4"/>
    <property type="match status" value="1"/>
</dbReference>
<proteinExistence type="predicted"/>
<dbReference type="Gene3D" id="1.20.120.1810">
    <property type="match status" value="1"/>
</dbReference>
<evidence type="ECO:0000259" key="7">
    <source>
        <dbReference type="Pfam" id="PF04545"/>
    </source>
</evidence>
<feature type="domain" description="RNA polymerase sigma-70 region 4" evidence="7">
    <location>
        <begin position="217"/>
        <end position="265"/>
    </location>
</feature>
<keyword evidence="2" id="KW-0731">Sigma factor</keyword>
<dbReference type="InterPro" id="IPR014322">
    <property type="entry name" value="RNA_pol_sigma-B/F/G"/>
</dbReference>
<dbReference type="PANTHER" id="PTHR30385">
    <property type="entry name" value="SIGMA FACTOR F FLAGELLAR"/>
    <property type="match status" value="1"/>
</dbReference>
<dbReference type="InterPro" id="IPR014284">
    <property type="entry name" value="RNA_pol_sigma-70_dom"/>
</dbReference>
<feature type="compositionally biased region" description="Basic and acidic residues" evidence="5">
    <location>
        <begin position="8"/>
        <end position="25"/>
    </location>
</feature>
<evidence type="ECO:0000256" key="4">
    <source>
        <dbReference type="ARBA" id="ARBA00023163"/>
    </source>
</evidence>
<dbReference type="NCBIfam" id="TIGR02980">
    <property type="entry name" value="SigBFG"/>
    <property type="match status" value="1"/>
</dbReference>
<dbReference type="AlphaFoldDB" id="A0A7W9P8K9"/>
<accession>A0A7W9P8K9</accession>
<keyword evidence="9" id="KW-1185">Reference proteome</keyword>
<protein>
    <submittedName>
        <fullName evidence="8">RNA polymerase sigma-B factor</fullName>
    </submittedName>
</protein>
<evidence type="ECO:0000256" key="3">
    <source>
        <dbReference type="ARBA" id="ARBA00023125"/>
    </source>
</evidence>
<dbReference type="EMBL" id="JACHIT010000001">
    <property type="protein sequence ID" value="MBB5911183.1"/>
    <property type="molecule type" value="Genomic_DNA"/>
</dbReference>
<dbReference type="Gene3D" id="1.20.140.160">
    <property type="match status" value="1"/>
</dbReference>
<evidence type="ECO:0000313" key="8">
    <source>
        <dbReference type="EMBL" id="MBB5911183.1"/>
    </source>
</evidence>
<organism evidence="8 9">
    <name type="scientific">Nocardia transvalensis</name>
    <dbReference type="NCBI Taxonomy" id="37333"/>
    <lineage>
        <taxon>Bacteria</taxon>
        <taxon>Bacillati</taxon>
        <taxon>Actinomycetota</taxon>
        <taxon>Actinomycetes</taxon>
        <taxon>Mycobacteriales</taxon>
        <taxon>Nocardiaceae</taxon>
        <taxon>Nocardia</taxon>
    </lineage>
</organism>
<dbReference type="PRINTS" id="PR00046">
    <property type="entry name" value="SIGMA70FCT"/>
</dbReference>
<dbReference type="SUPFAM" id="SSF88946">
    <property type="entry name" value="Sigma2 domain of RNA polymerase sigma factors"/>
    <property type="match status" value="1"/>
</dbReference>